<proteinExistence type="inferred from homology"/>
<keyword evidence="2" id="KW-0378">Hydrolase</keyword>
<comment type="caution">
    <text evidence="3">The sequence shown here is derived from an EMBL/GenBank/DDBJ whole genome shotgun (WGS) entry which is preliminary data.</text>
</comment>
<evidence type="ECO:0000313" key="3">
    <source>
        <dbReference type="EMBL" id="MBL4951676.1"/>
    </source>
</evidence>
<dbReference type="InterPro" id="IPR021124">
    <property type="entry name" value="CRISPR-assoc_prot_Cas5"/>
</dbReference>
<dbReference type="Pfam" id="PF09704">
    <property type="entry name" value="Cas_Cas5d"/>
    <property type="match status" value="1"/>
</dbReference>
<sequence>MRNQIEFEVYGNYALFTDPLTKIGGEKMSYQIPTYQSLKGIVESIYWKPTIMWIIDEVRIMKPIQTESKGIRPIEYNGGNTLAYYTYLRDVKYQVRAHFVFNMYRKDLAFDRNEHKHHNIAKRAVAAGGRRDIFLGARECQGYVEPCNFGEGKSYYDDIPEVDFGVMVHGINYPDETGRDCLETRLWRPVMRNGIIQFIRPDECTLIRQVGEFSPKSFNNSNLQSVEELYEEIIKEGGD</sequence>
<keyword evidence="1 2" id="KW-0051">Antiviral defense</keyword>
<dbReference type="RefSeq" id="WP_202652954.1">
    <property type="nucleotide sequence ID" value="NZ_JAESWB010000045.1"/>
</dbReference>
<dbReference type="EC" id="3.1.-.-" evidence="2"/>
<keyword evidence="2" id="KW-0694">RNA-binding</keyword>
<dbReference type="CDD" id="cd09752">
    <property type="entry name" value="Cas5_I-C"/>
    <property type="match status" value="1"/>
</dbReference>
<organism evidence="3 4">
    <name type="scientific">Neobacillus paridis</name>
    <dbReference type="NCBI Taxonomy" id="2803862"/>
    <lineage>
        <taxon>Bacteria</taxon>
        <taxon>Bacillati</taxon>
        <taxon>Bacillota</taxon>
        <taxon>Bacilli</taxon>
        <taxon>Bacillales</taxon>
        <taxon>Bacillaceae</taxon>
        <taxon>Neobacillus</taxon>
    </lineage>
</organism>
<name>A0ABS1TK41_9BACI</name>
<dbReference type="InterPro" id="IPR013422">
    <property type="entry name" value="CRISPR-assoc_prot_Cas5_N"/>
</dbReference>
<keyword evidence="2" id="KW-0255">Endonuclease</keyword>
<accession>A0ABS1TK41</accession>
<evidence type="ECO:0000313" key="4">
    <source>
        <dbReference type="Proteomes" id="UP000623967"/>
    </source>
</evidence>
<keyword evidence="2" id="KW-0540">Nuclease</keyword>
<protein>
    <recommendedName>
        <fullName evidence="2">pre-crRNA processing endonuclease</fullName>
        <ecNumber evidence="2">3.1.-.-</ecNumber>
    </recommendedName>
</protein>
<comment type="similarity">
    <text evidence="2">Belongs to the CRISPR-associated protein Cas5 family. Subtype I-C/Dvulg subfamily.</text>
</comment>
<dbReference type="EMBL" id="JAESWB010000045">
    <property type="protein sequence ID" value="MBL4951676.1"/>
    <property type="molecule type" value="Genomic_DNA"/>
</dbReference>
<dbReference type="Gene3D" id="3.30.70.2660">
    <property type="match status" value="1"/>
</dbReference>
<dbReference type="PIRSF" id="PIRSF029950">
    <property type="entry name" value="Cas_CT1134"/>
    <property type="match status" value="1"/>
</dbReference>
<dbReference type="NCBIfam" id="TIGR02593">
    <property type="entry name" value="CRISPR_cas5"/>
    <property type="match status" value="1"/>
</dbReference>
<gene>
    <name evidence="3" type="primary">cas5c</name>
    <name evidence="3" type="ORF">JK635_05410</name>
</gene>
<keyword evidence="4" id="KW-1185">Reference proteome</keyword>
<evidence type="ECO:0000256" key="2">
    <source>
        <dbReference type="PIRNR" id="PIRNR029950"/>
    </source>
</evidence>
<dbReference type="InterPro" id="IPR010155">
    <property type="entry name" value="CRISPR-assoc_prot_Cas5d"/>
</dbReference>
<dbReference type="NCBIfam" id="TIGR01876">
    <property type="entry name" value="cas_Cas5d"/>
    <property type="match status" value="1"/>
</dbReference>
<reference evidence="3 4" key="1">
    <citation type="submission" date="2021-01" db="EMBL/GenBank/DDBJ databases">
        <title>Genome public.</title>
        <authorList>
            <person name="Liu C."/>
            <person name="Sun Q."/>
        </authorList>
    </citation>
    <scope>NUCLEOTIDE SEQUENCE [LARGE SCALE GENOMIC DNA]</scope>
    <source>
        <strain evidence="3 4">YIM B02564</strain>
    </source>
</reference>
<dbReference type="Proteomes" id="UP000623967">
    <property type="component" value="Unassembled WGS sequence"/>
</dbReference>
<comment type="function">
    <text evidence="2">CRISPR (clustered regularly interspaced short palindromic repeat) is an adaptive immune system that provides protection against mobile genetic elements (viruses, transposable elements and conjugative plasmids). CRISPR clusters contain spacers, sequences complementary to antecedent mobile elements, and target invading nucleic acids. CRISPR clusters are transcribed and processed into CRISPR RNA (crRNA).</text>
</comment>
<evidence type="ECO:0000256" key="1">
    <source>
        <dbReference type="ARBA" id="ARBA00023118"/>
    </source>
</evidence>